<feature type="transmembrane region" description="Helical" evidence="1">
    <location>
        <begin position="140"/>
        <end position="158"/>
    </location>
</feature>
<evidence type="ECO:0000256" key="1">
    <source>
        <dbReference type="SAM" id="Phobius"/>
    </source>
</evidence>
<reference evidence="2" key="1">
    <citation type="journal article" date="2008" name="ISME J.">
        <title>Genomic patterns of recombination, clonal divergence and environment in marine microbial populations.</title>
        <authorList>
            <person name="Konstantinidis K.T."/>
            <person name="Delong E.F."/>
        </authorList>
    </citation>
    <scope>NUCLEOTIDE SEQUENCE</scope>
</reference>
<dbReference type="AlphaFoldDB" id="B3T507"/>
<proteinExistence type="predicted"/>
<gene>
    <name evidence="2" type="ORF">ALOHA_HF4000ANIW137N18ctg2g9</name>
</gene>
<organism evidence="2">
    <name type="scientific">uncultured marine crenarchaeote HF4000_ANIW137N18</name>
    <dbReference type="NCBI Taxonomy" id="455576"/>
    <lineage>
        <taxon>Archaea</taxon>
        <taxon>Nitrososphaerota</taxon>
        <taxon>Nitrososphaeria</taxon>
        <taxon>Nitrosopumilales</taxon>
        <taxon>environmental samples</taxon>
    </lineage>
</organism>
<dbReference type="EMBL" id="EU016606">
    <property type="protein sequence ID" value="ABZ07666.1"/>
    <property type="molecule type" value="Genomic_DNA"/>
</dbReference>
<keyword evidence="1" id="KW-0812">Transmembrane</keyword>
<keyword evidence="1" id="KW-0472">Membrane</keyword>
<protein>
    <submittedName>
        <fullName evidence="2">Uncharacterized protein</fullName>
    </submittedName>
</protein>
<name>B3T507_9ARCH</name>
<evidence type="ECO:0000313" key="2">
    <source>
        <dbReference type="EMBL" id="ABZ07666.1"/>
    </source>
</evidence>
<accession>B3T507</accession>
<sequence length="159" mass="17602">MFFALIQIISDCKIVKNLSFSTLCGATAFVYLSAYSQAVTKSIHFIPKIARSCSFRSARLKGTWFMIYGKSTWVGRHSGSGPQIVTILHPSCRLPNLFFIFSIISISVNQNRIAVASSIFAVTTSSHKNFPSFKSFSSASFFACWIFSLLLSTPIAFLT</sequence>
<keyword evidence="1" id="KW-1133">Transmembrane helix</keyword>